<evidence type="ECO:0000256" key="3">
    <source>
        <dbReference type="ARBA" id="ARBA00023125"/>
    </source>
</evidence>
<name>A0A0G1NG74_UNCKA</name>
<dbReference type="CDD" id="cd00592">
    <property type="entry name" value="HTH_MerR-like"/>
    <property type="match status" value="1"/>
</dbReference>
<dbReference type="SUPFAM" id="SSF46955">
    <property type="entry name" value="Putative DNA-binding domain"/>
    <property type="match status" value="1"/>
</dbReference>
<gene>
    <name evidence="6" type="ORF">UW82_C0045G0002</name>
</gene>
<dbReference type="EMBL" id="LCJU01000045">
    <property type="protein sequence ID" value="KKT83179.1"/>
    <property type="molecule type" value="Genomic_DNA"/>
</dbReference>
<dbReference type="InterPro" id="IPR047057">
    <property type="entry name" value="MerR_fam"/>
</dbReference>
<dbReference type="GO" id="GO:0003700">
    <property type="term" value="F:DNA-binding transcription factor activity"/>
    <property type="evidence" value="ECO:0007669"/>
    <property type="project" value="InterPro"/>
</dbReference>
<dbReference type="PANTHER" id="PTHR30204">
    <property type="entry name" value="REDOX-CYCLING DRUG-SENSING TRANSCRIPTIONAL ACTIVATOR SOXR"/>
    <property type="match status" value="1"/>
</dbReference>
<evidence type="ECO:0000259" key="5">
    <source>
        <dbReference type="PROSITE" id="PS50937"/>
    </source>
</evidence>
<dbReference type="PANTHER" id="PTHR30204:SF69">
    <property type="entry name" value="MERR-FAMILY TRANSCRIPTIONAL REGULATOR"/>
    <property type="match status" value="1"/>
</dbReference>
<dbReference type="InterPro" id="IPR009061">
    <property type="entry name" value="DNA-bd_dom_put_sf"/>
</dbReference>
<dbReference type="Gene3D" id="3.20.80.10">
    <property type="entry name" value="Regulatory factor, effector binding domain"/>
    <property type="match status" value="1"/>
</dbReference>
<dbReference type="InterPro" id="IPR000551">
    <property type="entry name" value="MerR-type_HTH_dom"/>
</dbReference>
<keyword evidence="4" id="KW-0804">Transcription</keyword>
<reference evidence="6 7" key="1">
    <citation type="journal article" date="2015" name="Nature">
        <title>rRNA introns, odd ribosomes, and small enigmatic genomes across a large radiation of phyla.</title>
        <authorList>
            <person name="Brown C.T."/>
            <person name="Hug L.A."/>
            <person name="Thomas B.C."/>
            <person name="Sharon I."/>
            <person name="Castelle C.J."/>
            <person name="Singh A."/>
            <person name="Wilkins M.J."/>
            <person name="Williams K.H."/>
            <person name="Banfield J.F."/>
        </authorList>
    </citation>
    <scope>NUCLEOTIDE SEQUENCE [LARGE SCALE GENOMIC DNA]</scope>
</reference>
<keyword evidence="3" id="KW-0238">DNA-binding</keyword>
<evidence type="ECO:0000256" key="1">
    <source>
        <dbReference type="ARBA" id="ARBA00022491"/>
    </source>
</evidence>
<sequence>MDDLVTAGELAKLACTTKRTILFYDEKGVLKPVKIDDKGYRYYSQRQILDYQMVLLLTTLGVPLKDIKEYLDNRGKLPELFKEKRPQIEKEIRDLEFNLKSVDSYLKNLKDNQTMVKPAVMNFKPLSVYYIEKVGSYAKIGEYCSELYGMFEKPDKNFTTMAIFEDQGYRPKDCHIKIAAFASKPLKVKEKFESVAKQMEFDPGKVVFYKYHGSGKMLSLFWKELETYCGLNKIKVRKDMSDFEIYWKVGSNPSEQMFEIFLPVY</sequence>
<comment type="caution">
    <text evidence="6">The sequence shown here is derived from an EMBL/GenBank/DDBJ whole genome shotgun (WGS) entry which is preliminary data.</text>
</comment>
<keyword evidence="1" id="KW-0678">Repressor</keyword>
<keyword evidence="2" id="KW-0805">Transcription regulation</keyword>
<dbReference type="Proteomes" id="UP000034504">
    <property type="component" value="Unassembled WGS sequence"/>
</dbReference>
<evidence type="ECO:0000313" key="7">
    <source>
        <dbReference type="Proteomes" id="UP000034504"/>
    </source>
</evidence>
<dbReference type="AlphaFoldDB" id="A0A0G1NG74"/>
<accession>A0A0G1NG74</accession>
<evidence type="ECO:0000256" key="2">
    <source>
        <dbReference type="ARBA" id="ARBA00023015"/>
    </source>
</evidence>
<evidence type="ECO:0000313" key="6">
    <source>
        <dbReference type="EMBL" id="KKT83179.1"/>
    </source>
</evidence>
<proteinExistence type="predicted"/>
<dbReference type="GO" id="GO:0003677">
    <property type="term" value="F:DNA binding"/>
    <property type="evidence" value="ECO:0007669"/>
    <property type="project" value="UniProtKB-KW"/>
</dbReference>
<dbReference type="SMART" id="SM00422">
    <property type="entry name" value="HTH_MERR"/>
    <property type="match status" value="1"/>
</dbReference>
<protein>
    <submittedName>
        <fullName evidence="6">Transcriptional regulator, MerR family</fullName>
    </submittedName>
</protein>
<feature type="domain" description="HTH merR-type" evidence="5">
    <location>
        <begin position="4"/>
        <end position="73"/>
    </location>
</feature>
<organism evidence="6 7">
    <name type="scientific">candidate division WWE3 bacterium GW2011_GWC2_44_9</name>
    <dbReference type="NCBI Taxonomy" id="1619125"/>
    <lineage>
        <taxon>Bacteria</taxon>
        <taxon>Katanobacteria</taxon>
    </lineage>
</organism>
<dbReference type="InterPro" id="IPR011256">
    <property type="entry name" value="Reg_factor_effector_dom_sf"/>
</dbReference>
<dbReference type="Pfam" id="PF13411">
    <property type="entry name" value="MerR_1"/>
    <property type="match status" value="1"/>
</dbReference>
<evidence type="ECO:0000256" key="4">
    <source>
        <dbReference type="ARBA" id="ARBA00023163"/>
    </source>
</evidence>
<dbReference type="PROSITE" id="PS50937">
    <property type="entry name" value="HTH_MERR_2"/>
    <property type="match status" value="1"/>
</dbReference>
<dbReference type="Gene3D" id="1.10.1660.10">
    <property type="match status" value="1"/>
</dbReference>